<dbReference type="GO" id="GO:0000156">
    <property type="term" value="F:phosphorelay response regulator activity"/>
    <property type="evidence" value="ECO:0007669"/>
    <property type="project" value="InterPro"/>
</dbReference>
<dbReference type="GO" id="GO:0003677">
    <property type="term" value="F:DNA binding"/>
    <property type="evidence" value="ECO:0007669"/>
    <property type="project" value="UniProtKB-KW"/>
</dbReference>
<keyword evidence="6" id="KW-0238">DNA-binding</keyword>
<evidence type="ECO:0000259" key="4">
    <source>
        <dbReference type="PROSITE" id="PS50110"/>
    </source>
</evidence>
<evidence type="ECO:0000313" key="7">
    <source>
        <dbReference type="Proteomes" id="UP000094652"/>
    </source>
</evidence>
<sequence>MYSIILVEDDLMQRNILRKMLTSKYDFVKIYEADNEKGALDIIENNDINMFILDINLKDSSGLDLAKKIRNIPKYEFNQIIFLTTYIEYITQAFKQIHCYDYILKPYDKDDVYNIINKIILNENKEALYENKEVIITLKGGIHIGIKIKEIIFIEVRGKNCEIHTTNRIYSINNISLKKIIKLINSENIIQSHRSFAININYVYRIEKIDNKLNTIYFNKISKKAFLGYKFKNYIISKFKKDKVVLC</sequence>
<protein>
    <recommendedName>
        <fullName evidence="1">Stage 0 sporulation protein A homolog</fullName>
    </recommendedName>
</protein>
<dbReference type="RefSeq" id="WP_084023830.1">
    <property type="nucleotide sequence ID" value="NZ_CP017253.2"/>
</dbReference>
<accession>A0A1D7XNG7</accession>
<dbReference type="Pfam" id="PF00072">
    <property type="entry name" value="Response_reg"/>
    <property type="match status" value="1"/>
</dbReference>
<dbReference type="KEGG" id="ctae:BGI42_02550"/>
<evidence type="ECO:0000259" key="5">
    <source>
        <dbReference type="PROSITE" id="PS50930"/>
    </source>
</evidence>
<keyword evidence="7" id="KW-1185">Reference proteome</keyword>
<dbReference type="InterPro" id="IPR007492">
    <property type="entry name" value="LytTR_DNA-bd_dom"/>
</dbReference>
<keyword evidence="3" id="KW-0597">Phosphoprotein</keyword>
<name>A0A1D7XNG7_9CLOT</name>
<dbReference type="Gene3D" id="2.40.50.1020">
    <property type="entry name" value="LytTr DNA-binding domain"/>
    <property type="match status" value="1"/>
</dbReference>
<evidence type="ECO:0000256" key="1">
    <source>
        <dbReference type="ARBA" id="ARBA00018672"/>
    </source>
</evidence>
<dbReference type="PROSITE" id="PS50930">
    <property type="entry name" value="HTH_LYTTR"/>
    <property type="match status" value="1"/>
</dbReference>
<dbReference type="SUPFAM" id="SSF52172">
    <property type="entry name" value="CheY-like"/>
    <property type="match status" value="1"/>
</dbReference>
<gene>
    <name evidence="6" type="ORF">BGI42_02550</name>
</gene>
<dbReference type="InterPro" id="IPR001789">
    <property type="entry name" value="Sig_transdc_resp-reg_receiver"/>
</dbReference>
<feature type="domain" description="Response regulatory" evidence="4">
    <location>
        <begin position="3"/>
        <end position="120"/>
    </location>
</feature>
<dbReference type="InterPro" id="IPR046947">
    <property type="entry name" value="LytR-like"/>
</dbReference>
<dbReference type="PANTHER" id="PTHR37299">
    <property type="entry name" value="TRANSCRIPTIONAL REGULATOR-RELATED"/>
    <property type="match status" value="1"/>
</dbReference>
<dbReference type="SMART" id="SM00850">
    <property type="entry name" value="LytTR"/>
    <property type="match status" value="1"/>
</dbReference>
<evidence type="ECO:0000256" key="2">
    <source>
        <dbReference type="ARBA" id="ARBA00024867"/>
    </source>
</evidence>
<dbReference type="Gene3D" id="3.40.50.2300">
    <property type="match status" value="1"/>
</dbReference>
<dbReference type="STRING" id="394958.BGI42_02550"/>
<dbReference type="Pfam" id="PF04397">
    <property type="entry name" value="LytTR"/>
    <property type="match status" value="1"/>
</dbReference>
<dbReference type="OrthoDB" id="9809318at2"/>
<feature type="domain" description="HTH LytTR-type" evidence="5">
    <location>
        <begin position="136"/>
        <end position="222"/>
    </location>
</feature>
<dbReference type="SMART" id="SM00448">
    <property type="entry name" value="REC"/>
    <property type="match status" value="1"/>
</dbReference>
<dbReference type="Proteomes" id="UP000094652">
    <property type="component" value="Chromosome"/>
</dbReference>
<dbReference type="AlphaFoldDB" id="A0A1D7XNG7"/>
<dbReference type="PROSITE" id="PS50110">
    <property type="entry name" value="RESPONSE_REGULATORY"/>
    <property type="match status" value="1"/>
</dbReference>
<feature type="modified residue" description="4-aspartylphosphate" evidence="3">
    <location>
        <position position="54"/>
    </location>
</feature>
<dbReference type="InterPro" id="IPR011006">
    <property type="entry name" value="CheY-like_superfamily"/>
</dbReference>
<organism evidence="6 7">
    <name type="scientific">Clostridium taeniosporum</name>
    <dbReference type="NCBI Taxonomy" id="394958"/>
    <lineage>
        <taxon>Bacteria</taxon>
        <taxon>Bacillati</taxon>
        <taxon>Bacillota</taxon>
        <taxon>Clostridia</taxon>
        <taxon>Eubacteriales</taxon>
        <taxon>Clostridiaceae</taxon>
        <taxon>Clostridium</taxon>
    </lineage>
</organism>
<dbReference type="EMBL" id="CP017253">
    <property type="protein sequence ID" value="AOR24892.2"/>
    <property type="molecule type" value="Genomic_DNA"/>
</dbReference>
<proteinExistence type="predicted"/>
<reference evidence="7" key="1">
    <citation type="submission" date="2016-09" db="EMBL/GenBank/DDBJ databases">
        <title>Genomics of Clostridium taeniosporum, an organism which forms endospores with ribbon-like appendages.</title>
        <authorList>
            <person name="Walker J.R."/>
        </authorList>
    </citation>
    <scope>NUCLEOTIDE SEQUENCE [LARGE SCALE GENOMIC DNA]</scope>
    <source>
        <strain evidence="7">1/k</strain>
    </source>
</reference>
<comment type="function">
    <text evidence="2">May play the central regulatory role in sporulation. It may be an element of the effector pathway responsible for the activation of sporulation genes in response to nutritional stress. Spo0A may act in concert with spo0H (a sigma factor) to control the expression of some genes that are critical to the sporulation process.</text>
</comment>
<evidence type="ECO:0000256" key="3">
    <source>
        <dbReference type="PROSITE-ProRule" id="PRU00169"/>
    </source>
</evidence>
<evidence type="ECO:0000313" key="6">
    <source>
        <dbReference type="EMBL" id="AOR24892.2"/>
    </source>
</evidence>
<dbReference type="PANTHER" id="PTHR37299:SF1">
    <property type="entry name" value="STAGE 0 SPORULATION PROTEIN A HOMOLOG"/>
    <property type="match status" value="1"/>
</dbReference>